<comment type="caution">
    <text evidence="1">The sequence shown here is derived from an EMBL/GenBank/DDBJ whole genome shotgun (WGS) entry which is preliminary data.</text>
</comment>
<sequence length="330" mass="38580">MLLNHVVDVKKNKFKISFLDPQLKNINKELNNFRNEFFESLFDYQESFPYVKKILADKKDTEGFLEFLREKTIIIKIPKNSECKSLKILSEELVLSVMLQKPFDIKANIHDQKILQKLNKFIRENVIDFGSKKLKETFLSDNSKSNEEVHNFRQYFFEDLKVFCNAFKDKNIKEIEELVKLILEEGENEKAVVDVFPSGEVDTTEIDKNILEFLNLITFAVNQNNFDNLISNEMNKLITKSEDQILLYRWREEVKLSDICSGCEIMKIITPELCMYNFSTSAIMNLGKGIDKNFNSIYIDRTLVQSERVNINSLLEQSQDIVVITLHDGI</sequence>
<keyword evidence="2" id="KW-1185">Reference proteome</keyword>
<organism evidence="1 2">
    <name type="scientific">Armadillidium nasatum</name>
    <dbReference type="NCBI Taxonomy" id="96803"/>
    <lineage>
        <taxon>Eukaryota</taxon>
        <taxon>Metazoa</taxon>
        <taxon>Ecdysozoa</taxon>
        <taxon>Arthropoda</taxon>
        <taxon>Crustacea</taxon>
        <taxon>Multicrustacea</taxon>
        <taxon>Malacostraca</taxon>
        <taxon>Eumalacostraca</taxon>
        <taxon>Peracarida</taxon>
        <taxon>Isopoda</taxon>
        <taxon>Oniscidea</taxon>
        <taxon>Crinocheta</taxon>
        <taxon>Armadillidiidae</taxon>
        <taxon>Armadillidium</taxon>
    </lineage>
</organism>
<gene>
    <name evidence="1" type="primary">PLPP4</name>
    <name evidence="1" type="ORF">Anas_14048</name>
</gene>
<evidence type="ECO:0000313" key="2">
    <source>
        <dbReference type="Proteomes" id="UP000326759"/>
    </source>
</evidence>
<evidence type="ECO:0000313" key="1">
    <source>
        <dbReference type="EMBL" id="KAB7500879.1"/>
    </source>
</evidence>
<protein>
    <submittedName>
        <fullName evidence="1">Phospholipid phosphatase 4</fullName>
    </submittedName>
</protein>
<accession>A0A5N5T491</accession>
<reference evidence="1 2" key="1">
    <citation type="journal article" date="2019" name="PLoS Biol.">
        <title>Sex chromosomes control vertical transmission of feminizing Wolbachia symbionts in an isopod.</title>
        <authorList>
            <person name="Becking T."/>
            <person name="Chebbi M.A."/>
            <person name="Giraud I."/>
            <person name="Moumen B."/>
            <person name="Laverre T."/>
            <person name="Caubet Y."/>
            <person name="Peccoud J."/>
            <person name="Gilbert C."/>
            <person name="Cordaux R."/>
        </authorList>
    </citation>
    <scope>NUCLEOTIDE SEQUENCE [LARGE SCALE GENOMIC DNA]</scope>
    <source>
        <strain evidence="1">ANa2</strain>
        <tissue evidence="1">Whole body excluding digestive tract and cuticle</tissue>
    </source>
</reference>
<dbReference type="AlphaFoldDB" id="A0A5N5T491"/>
<dbReference type="Proteomes" id="UP000326759">
    <property type="component" value="Unassembled WGS sequence"/>
</dbReference>
<proteinExistence type="predicted"/>
<dbReference type="EMBL" id="SEYY01012331">
    <property type="protein sequence ID" value="KAB7500879.1"/>
    <property type="molecule type" value="Genomic_DNA"/>
</dbReference>
<dbReference type="OrthoDB" id="10388037at2759"/>
<name>A0A5N5T491_9CRUS</name>